<dbReference type="GO" id="GO:0004721">
    <property type="term" value="F:phosphoprotein phosphatase activity"/>
    <property type="evidence" value="ECO:0007669"/>
    <property type="project" value="UniProtKB-KW"/>
</dbReference>
<proteinExistence type="predicted"/>
<evidence type="ECO:0000259" key="4">
    <source>
        <dbReference type="PROSITE" id="PS50056"/>
    </source>
</evidence>
<gene>
    <name evidence="5" type="ORF">A2714_04270</name>
</gene>
<dbReference type="InterPro" id="IPR016130">
    <property type="entry name" value="Tyr_Pase_AS"/>
</dbReference>
<reference evidence="5 6" key="1">
    <citation type="journal article" date="2016" name="Nat. Commun.">
        <title>Thousands of microbial genomes shed light on interconnected biogeochemical processes in an aquifer system.</title>
        <authorList>
            <person name="Anantharaman K."/>
            <person name="Brown C.T."/>
            <person name="Hug L.A."/>
            <person name="Sharon I."/>
            <person name="Castelle C.J."/>
            <person name="Probst A.J."/>
            <person name="Thomas B.C."/>
            <person name="Singh A."/>
            <person name="Wilkins M.J."/>
            <person name="Karaoz U."/>
            <person name="Brodie E.L."/>
            <person name="Williams K.H."/>
            <person name="Hubbard S.S."/>
            <person name="Banfield J.F."/>
        </authorList>
    </citation>
    <scope>NUCLEOTIDE SEQUENCE [LARGE SCALE GENOMIC DNA]</scope>
</reference>
<comment type="caution">
    <text evidence="5">The sequence shown here is derived from an EMBL/GenBank/DDBJ whole genome shotgun (WGS) entry which is preliminary data.</text>
</comment>
<keyword evidence="2" id="KW-0904">Protein phosphatase</keyword>
<name>A0A1F7XY17_9BACT</name>
<keyword evidence="1" id="KW-0378">Hydrolase</keyword>
<evidence type="ECO:0000313" key="6">
    <source>
        <dbReference type="Proteomes" id="UP000178419"/>
    </source>
</evidence>
<dbReference type="PROSITE" id="PS50056">
    <property type="entry name" value="TYR_PHOSPHATASE_2"/>
    <property type="match status" value="1"/>
</dbReference>
<dbReference type="Proteomes" id="UP000178419">
    <property type="component" value="Unassembled WGS sequence"/>
</dbReference>
<dbReference type="SMART" id="SM00195">
    <property type="entry name" value="DSPc"/>
    <property type="match status" value="1"/>
</dbReference>
<dbReference type="InterPro" id="IPR020422">
    <property type="entry name" value="TYR_PHOSPHATASE_DUAL_dom"/>
</dbReference>
<dbReference type="PANTHER" id="PTHR46274">
    <property type="entry name" value="PHOSPHATIDYLINOSITOL PHOSPHATASE"/>
    <property type="match status" value="1"/>
</dbReference>
<dbReference type="InterPro" id="IPR029021">
    <property type="entry name" value="Prot-tyrosine_phosphatase-like"/>
</dbReference>
<evidence type="ECO:0008006" key="7">
    <source>
        <dbReference type="Google" id="ProtNLM"/>
    </source>
</evidence>
<dbReference type="InterPro" id="IPR000340">
    <property type="entry name" value="Dual-sp_phosphatase_cat-dom"/>
</dbReference>
<dbReference type="SUPFAM" id="SSF52799">
    <property type="entry name" value="(Phosphotyrosine protein) phosphatases II"/>
    <property type="match status" value="1"/>
</dbReference>
<accession>A0A1F7XY17</accession>
<dbReference type="InterPro" id="IPR000387">
    <property type="entry name" value="Tyr_Pase_dom"/>
</dbReference>
<dbReference type="CDD" id="cd14498">
    <property type="entry name" value="DSP"/>
    <property type="match status" value="1"/>
</dbReference>
<dbReference type="EMBL" id="MGGE01000058">
    <property type="protein sequence ID" value="OGM19923.1"/>
    <property type="molecule type" value="Genomic_DNA"/>
</dbReference>
<evidence type="ECO:0000256" key="2">
    <source>
        <dbReference type="ARBA" id="ARBA00022912"/>
    </source>
</evidence>
<protein>
    <recommendedName>
        <fullName evidence="7">Tyrosine specific protein phosphatases domain-containing protein</fullName>
    </recommendedName>
</protein>
<feature type="domain" description="Tyrosine-protein phosphatase" evidence="3">
    <location>
        <begin position="54"/>
        <end position="200"/>
    </location>
</feature>
<dbReference type="Pfam" id="PF00782">
    <property type="entry name" value="DSPc"/>
    <property type="match status" value="1"/>
</dbReference>
<sequence length="203" mass="22540">MTRFAVAVARRDEPRLEDLAEGVSLKKMPQALSAWGGFTLIMEPKGRNDGHIFDFSKITEQIIIGSDLCGGGVCLLHADQFKKLGVSVELNLSQEENELPPKEIETYIWLPVVDGYAPSATQLAIGISAMHEAIKNGKVVFIHCKNGHARSPSMVAAYLMKYQGLNLDAAIELIKEKRPEVHIEESQKKALDEFIKEQIKVIK</sequence>
<dbReference type="PROSITE" id="PS50054">
    <property type="entry name" value="TYR_PHOSPHATASE_DUAL"/>
    <property type="match status" value="1"/>
</dbReference>
<evidence type="ECO:0000256" key="1">
    <source>
        <dbReference type="ARBA" id="ARBA00022801"/>
    </source>
</evidence>
<evidence type="ECO:0000313" key="5">
    <source>
        <dbReference type="EMBL" id="OGM19923.1"/>
    </source>
</evidence>
<dbReference type="Gene3D" id="3.90.190.10">
    <property type="entry name" value="Protein tyrosine phosphatase superfamily"/>
    <property type="match status" value="1"/>
</dbReference>
<dbReference type="PROSITE" id="PS00383">
    <property type="entry name" value="TYR_PHOSPHATASE_1"/>
    <property type="match status" value="1"/>
</dbReference>
<dbReference type="PANTHER" id="PTHR46274:SF6">
    <property type="entry name" value="TYR_PHOSPHATASE_2 DOMAIN-CONTAINING PROTEIN"/>
    <property type="match status" value="1"/>
</dbReference>
<organism evidence="5 6">
    <name type="scientific">Candidatus Woesebacteria bacterium RIFCSPHIGHO2_01_FULL_38_9</name>
    <dbReference type="NCBI Taxonomy" id="1802492"/>
    <lineage>
        <taxon>Bacteria</taxon>
        <taxon>Candidatus Woeseibacteriota</taxon>
    </lineage>
</organism>
<feature type="domain" description="Tyrosine specific protein phosphatases" evidence="4">
    <location>
        <begin position="121"/>
        <end position="189"/>
    </location>
</feature>
<dbReference type="AlphaFoldDB" id="A0A1F7XY17"/>
<evidence type="ECO:0000259" key="3">
    <source>
        <dbReference type="PROSITE" id="PS50054"/>
    </source>
</evidence>